<evidence type="ECO:0000313" key="1">
    <source>
        <dbReference type="EMBL" id="KKK53440.1"/>
    </source>
</evidence>
<dbReference type="AlphaFoldDB" id="A0A0F8WYD6"/>
<name>A0A0F8WYD6_9ZZZZ</name>
<sequence>VNNWVIGTTDTAYRFRPHLRVVTNSSYTPKNSQPDILRVIIGIRFPEIIRIVVNAEQMALDNVGLDPFEVEQNLRRLQNQGTITFRRPDDYDDPAAGTDLVTDRTFTGEVEGVTDVMYKTSEGYARGIELRVKRWVTV</sequence>
<gene>
    <name evidence="1" type="ORF">LCGC14_3094760</name>
</gene>
<proteinExistence type="predicted"/>
<reference evidence="1" key="1">
    <citation type="journal article" date="2015" name="Nature">
        <title>Complex archaea that bridge the gap between prokaryotes and eukaryotes.</title>
        <authorList>
            <person name="Spang A."/>
            <person name="Saw J.H."/>
            <person name="Jorgensen S.L."/>
            <person name="Zaremba-Niedzwiedzka K."/>
            <person name="Martijn J."/>
            <person name="Lind A.E."/>
            <person name="van Eijk R."/>
            <person name="Schleper C."/>
            <person name="Guy L."/>
            <person name="Ettema T.J."/>
        </authorList>
    </citation>
    <scope>NUCLEOTIDE SEQUENCE</scope>
</reference>
<protein>
    <submittedName>
        <fullName evidence="1">Uncharacterized protein</fullName>
    </submittedName>
</protein>
<organism evidence="1">
    <name type="scientific">marine sediment metagenome</name>
    <dbReference type="NCBI Taxonomy" id="412755"/>
    <lineage>
        <taxon>unclassified sequences</taxon>
        <taxon>metagenomes</taxon>
        <taxon>ecological metagenomes</taxon>
    </lineage>
</organism>
<comment type="caution">
    <text evidence="1">The sequence shown here is derived from an EMBL/GenBank/DDBJ whole genome shotgun (WGS) entry which is preliminary data.</text>
</comment>
<dbReference type="EMBL" id="LAZR01066504">
    <property type="protein sequence ID" value="KKK53440.1"/>
    <property type="molecule type" value="Genomic_DNA"/>
</dbReference>
<accession>A0A0F8WYD6</accession>
<feature type="non-terminal residue" evidence="1">
    <location>
        <position position="1"/>
    </location>
</feature>